<dbReference type="CDD" id="cd15905">
    <property type="entry name" value="7tmA_GPBAR1"/>
    <property type="match status" value="1"/>
</dbReference>
<evidence type="ECO:0000256" key="5">
    <source>
        <dbReference type="ARBA" id="ARBA00022490"/>
    </source>
</evidence>
<keyword evidence="7 17" id="KW-0812">Transmembrane</keyword>
<dbReference type="GO" id="GO:0031334">
    <property type="term" value="P:positive regulation of protein-containing complex assembly"/>
    <property type="evidence" value="ECO:0007669"/>
    <property type="project" value="UniProtKB-ARBA"/>
</dbReference>
<feature type="transmembrane region" description="Helical" evidence="17">
    <location>
        <begin position="565"/>
        <end position="589"/>
    </location>
</feature>
<accession>A0AA41SXF0</accession>
<organism evidence="19 20">
    <name type="scientific">Sciurus carolinensis</name>
    <name type="common">Eastern gray squirrel</name>
    <dbReference type="NCBI Taxonomy" id="30640"/>
    <lineage>
        <taxon>Eukaryota</taxon>
        <taxon>Metazoa</taxon>
        <taxon>Chordata</taxon>
        <taxon>Craniata</taxon>
        <taxon>Vertebrata</taxon>
        <taxon>Euteleostomi</taxon>
        <taxon>Mammalia</taxon>
        <taxon>Eutheria</taxon>
        <taxon>Euarchontoglires</taxon>
        <taxon>Glires</taxon>
        <taxon>Rodentia</taxon>
        <taxon>Sciuromorpha</taxon>
        <taxon>Sciuridae</taxon>
        <taxon>Sciurinae</taxon>
        <taxon>Sciurini</taxon>
        <taxon>Sciurus</taxon>
    </lineage>
</organism>
<keyword evidence="20" id="KW-1185">Reference proteome</keyword>
<feature type="compositionally biased region" description="Polar residues" evidence="16">
    <location>
        <begin position="716"/>
        <end position="729"/>
    </location>
</feature>
<dbReference type="SUPFAM" id="SSF81321">
    <property type="entry name" value="Family A G protein-coupled receptor-like"/>
    <property type="match status" value="1"/>
</dbReference>
<dbReference type="FunFam" id="3.30.1460.20:FF:000004">
    <property type="entry name" value="Arp2/3 complex 34 kDa subunit"/>
    <property type="match status" value="1"/>
</dbReference>
<evidence type="ECO:0000256" key="3">
    <source>
        <dbReference type="ARBA" id="ARBA00007192"/>
    </source>
</evidence>
<dbReference type="GO" id="GO:0045202">
    <property type="term" value="C:synapse"/>
    <property type="evidence" value="ECO:0007669"/>
    <property type="project" value="UniProtKB-SubCell"/>
</dbReference>
<dbReference type="AlphaFoldDB" id="A0AA41SXF0"/>
<keyword evidence="5" id="KW-0963">Cytoplasm</keyword>
<dbReference type="GO" id="GO:0030833">
    <property type="term" value="P:regulation of actin filament polymerization"/>
    <property type="evidence" value="ECO:0007669"/>
    <property type="project" value="UniProtKB-ARBA"/>
</dbReference>
<comment type="function">
    <text evidence="15">Actin-binding component of the Arp2/3 complex, a multiprotein complex that mediates actin polymerization upon stimulation by nucleation-promoting factor (NPF). The Arp2/3 complex mediates the formation of branched actin networks in the cytoplasm, providing the force for cell motility. Seems to contact the mother actin filament. In addition to its role in the cytoplasmic cytoskeleton, the Arp2/3 complex also promotes actin polymerization in the nucleus, thereby regulating gene transcription and repair of damaged DNA. The Arp2/3 complex promotes homologous recombination (HR) repair in response to DNA damage by promoting nuclear actin polymerization, leading to drive motility of double-strand breaks (DSBs).</text>
</comment>
<feature type="transmembrane region" description="Helical" evidence="17">
    <location>
        <begin position="630"/>
        <end position="650"/>
    </location>
</feature>
<evidence type="ECO:0000259" key="18">
    <source>
        <dbReference type="PROSITE" id="PS50262"/>
    </source>
</evidence>
<sequence length="729" mass="80479">MSGGRDCSNETQNISVEGDVKIHILTDTPFVTSESLKAYNAAAMILLEVNNRIIEETLALKFENAAAGNKPEAVEVTFADFDGVLYHISNPNGDKTKVMVSISLKFYKELQAHGADELLKRVYGSFLVNPESGYNVSLLYDLENLPASKDSIVHQAGMLKRNCFASVFEKYFQFQEEGKEGENRAVIHYRDDETMYVESKKDRVTVVFSTVFKDDDDVVIGKVFMQEFKEGRRASHTAPQVLFSHREPPLELKDTDAAVGDNIGYITFVLFPRHTNASARDNTINLIHTFRDYLHYHIKCSKAYIHTRMRAKTSDFLKVLNRARPDAEKKEMKTITYRGLGLLCADEFEAKQCCPLLGIAKSTRLPVTPKLCPYSCPRPGESDQACRLLLQTSPDPRPKMTPNNTGEVATSLPMVAMGLSLTLASLIVAANLLLALGIARDHHLRSPPAGCFFLSLLLAGLLTGLALPMLPGLWNQSRRGYWSCLLLYLAPNFSFLSLLANLLLVHGERYRAVLRPLRPHGSTRLALLLTWTGPLLFASLPALGWNHWSPNANCSSQAVFPAPYLYLEIFGLLLPAVGAAALLSARVLVTAHHQLQDIRRLERAVCRDAPSALARTLTWRQAKAQAGATLLFGLCWGPYVATLLLSVLAYEQRPPLGPGTLLSLLSLGSASAAAVPVAMGLGDQRYTAPWRAAAQRWLRVLRGRASRDSPGPSMAYHTSSQSSIDLDLN</sequence>
<evidence type="ECO:0000256" key="10">
    <source>
        <dbReference type="ARBA" id="ARBA00023170"/>
    </source>
</evidence>
<dbReference type="PROSITE" id="PS50262">
    <property type="entry name" value="G_PROTEIN_RECEP_F1_2"/>
    <property type="match status" value="1"/>
</dbReference>
<comment type="similarity">
    <text evidence="3">Belongs to the ARPC2 family.</text>
</comment>
<dbReference type="GO" id="GO:0034314">
    <property type="term" value="P:Arp2/3 complex-mediated actin nucleation"/>
    <property type="evidence" value="ECO:0007669"/>
    <property type="project" value="InterPro"/>
</dbReference>
<evidence type="ECO:0000313" key="20">
    <source>
        <dbReference type="Proteomes" id="UP001166674"/>
    </source>
</evidence>
<dbReference type="GO" id="GO:0030041">
    <property type="term" value="P:actin filament polymerization"/>
    <property type="evidence" value="ECO:0007669"/>
    <property type="project" value="InterPro"/>
</dbReference>
<keyword evidence="9 17" id="KW-0472">Membrane</keyword>
<dbReference type="InterPro" id="IPR017452">
    <property type="entry name" value="GPCR_Rhodpsn_7TM"/>
</dbReference>
<dbReference type="GO" id="GO:0004930">
    <property type="term" value="F:G protein-coupled receptor activity"/>
    <property type="evidence" value="ECO:0007669"/>
    <property type="project" value="InterPro"/>
</dbReference>
<dbReference type="Gene3D" id="3.30.1460.20">
    <property type="match status" value="2"/>
</dbReference>
<keyword evidence="12" id="KW-0206">Cytoskeleton</keyword>
<keyword evidence="10" id="KW-0675">Receptor</keyword>
<dbReference type="EMBL" id="JAATJV010373626">
    <property type="protein sequence ID" value="MBZ3880618.1"/>
    <property type="molecule type" value="Genomic_DNA"/>
</dbReference>
<comment type="caution">
    <text evidence="19">The sequence shown here is derived from an EMBL/GenBank/DDBJ whole genome shotgun (WGS) entry which is preliminary data.</text>
</comment>
<dbReference type="InterPro" id="IPR034666">
    <property type="entry name" value="ARPC2/4"/>
</dbReference>
<keyword evidence="11" id="KW-0009">Actin-binding</keyword>
<keyword evidence="6" id="KW-0770">Synapse</keyword>
<protein>
    <recommendedName>
        <fullName evidence="4">Actin-related protein 2/3 complex subunit 2</fullName>
    </recommendedName>
    <alternativeName>
        <fullName evidence="13">Arp2/3 complex 34 kDa subunit</fullName>
    </alternativeName>
</protein>
<evidence type="ECO:0000256" key="16">
    <source>
        <dbReference type="SAM" id="MobiDB-lite"/>
    </source>
</evidence>
<feature type="transmembrane region" description="Helical" evidence="17">
    <location>
        <begin position="662"/>
        <end position="681"/>
    </location>
</feature>
<evidence type="ECO:0000256" key="7">
    <source>
        <dbReference type="ARBA" id="ARBA00022692"/>
    </source>
</evidence>
<feature type="region of interest" description="Disordered" evidence="16">
    <location>
        <begin position="705"/>
        <end position="729"/>
    </location>
</feature>
<evidence type="ECO:0000256" key="13">
    <source>
        <dbReference type="ARBA" id="ARBA00029755"/>
    </source>
</evidence>
<dbReference type="SUPFAM" id="SSF69645">
    <property type="entry name" value="Arp2/3 complex subunits"/>
    <property type="match status" value="2"/>
</dbReference>
<dbReference type="InterPro" id="IPR007188">
    <property type="entry name" value="ARPC2"/>
</dbReference>
<proteinExistence type="inferred from homology"/>
<evidence type="ECO:0000256" key="12">
    <source>
        <dbReference type="ARBA" id="ARBA00023212"/>
    </source>
</evidence>
<comment type="subcellular location">
    <subcellularLocation>
        <location evidence="2">Cytoplasm</location>
        <location evidence="2">Cytoskeleton</location>
    </subcellularLocation>
    <subcellularLocation>
        <location evidence="1">Membrane</location>
        <topology evidence="1">Multi-pass membrane protein</topology>
    </subcellularLocation>
    <subcellularLocation>
        <location evidence="14">Synapse</location>
        <location evidence="14">Synaptosome</location>
    </subcellularLocation>
</comment>
<dbReference type="GO" id="GO:0043005">
    <property type="term" value="C:neuron projection"/>
    <property type="evidence" value="ECO:0007669"/>
    <property type="project" value="UniProtKB-KW"/>
</dbReference>
<feature type="transmembrane region" description="Helical" evidence="17">
    <location>
        <begin position="451"/>
        <end position="474"/>
    </location>
</feature>
<evidence type="ECO:0000256" key="9">
    <source>
        <dbReference type="ARBA" id="ARBA00023136"/>
    </source>
</evidence>
<keyword evidence="6" id="KW-0771">Synaptosome</keyword>
<dbReference type="PANTHER" id="PTHR12058:SF0">
    <property type="entry name" value="ACTIN-RELATED PROTEIN 2_3 COMPLEX SUBUNIT 2"/>
    <property type="match status" value="1"/>
</dbReference>
<evidence type="ECO:0000256" key="6">
    <source>
        <dbReference type="ARBA" id="ARBA00022599"/>
    </source>
</evidence>
<dbReference type="Gene3D" id="1.20.1070.10">
    <property type="entry name" value="Rhodopsin 7-helix transmembrane proteins"/>
    <property type="match status" value="1"/>
</dbReference>
<dbReference type="GO" id="GO:0005885">
    <property type="term" value="C:Arp2/3 protein complex"/>
    <property type="evidence" value="ECO:0007669"/>
    <property type="project" value="InterPro"/>
</dbReference>
<gene>
    <name evidence="19" type="ORF">SUZIE_158840</name>
</gene>
<dbReference type="GO" id="GO:0016020">
    <property type="term" value="C:membrane"/>
    <property type="evidence" value="ECO:0007669"/>
    <property type="project" value="UniProtKB-SubCell"/>
</dbReference>
<evidence type="ECO:0000256" key="15">
    <source>
        <dbReference type="ARBA" id="ARBA00045903"/>
    </source>
</evidence>
<dbReference type="GO" id="GO:0051015">
    <property type="term" value="F:actin filament binding"/>
    <property type="evidence" value="ECO:0007669"/>
    <property type="project" value="TreeGrafter"/>
</dbReference>
<dbReference type="PANTHER" id="PTHR12058">
    <property type="entry name" value="ARP2/3 COMPLEX 34 KDA SUBUNIT"/>
    <property type="match status" value="1"/>
</dbReference>
<evidence type="ECO:0000256" key="11">
    <source>
        <dbReference type="ARBA" id="ARBA00023203"/>
    </source>
</evidence>
<evidence type="ECO:0000256" key="14">
    <source>
        <dbReference type="ARBA" id="ARBA00034102"/>
    </source>
</evidence>
<dbReference type="InterPro" id="IPR000276">
    <property type="entry name" value="GPCR_Rhodpsn"/>
</dbReference>
<dbReference type="FunFam" id="3.30.1460.20:FF:000002">
    <property type="entry name" value="Arp2/3 complex 34 kDa subunit"/>
    <property type="match status" value="1"/>
</dbReference>
<feature type="domain" description="G-protein coupled receptors family 1 profile" evidence="18">
    <location>
        <begin position="430"/>
        <end position="679"/>
    </location>
</feature>
<dbReference type="Proteomes" id="UP001166674">
    <property type="component" value="Unassembled WGS sequence"/>
</dbReference>
<dbReference type="Pfam" id="PF04045">
    <property type="entry name" value="P34-Arc"/>
    <property type="match status" value="1"/>
</dbReference>
<evidence type="ECO:0000256" key="17">
    <source>
        <dbReference type="SAM" id="Phobius"/>
    </source>
</evidence>
<name>A0AA41SXF0_SCICA</name>
<feature type="transmembrane region" description="Helical" evidence="17">
    <location>
        <begin position="480"/>
        <end position="504"/>
    </location>
</feature>
<feature type="transmembrane region" description="Helical" evidence="17">
    <location>
        <begin position="414"/>
        <end position="439"/>
    </location>
</feature>
<evidence type="ECO:0000256" key="1">
    <source>
        <dbReference type="ARBA" id="ARBA00004141"/>
    </source>
</evidence>
<dbReference type="Pfam" id="PF00001">
    <property type="entry name" value="7tm_1"/>
    <property type="match status" value="1"/>
</dbReference>
<evidence type="ECO:0000313" key="19">
    <source>
        <dbReference type="EMBL" id="MBZ3880618.1"/>
    </source>
</evidence>
<evidence type="ECO:0000256" key="4">
    <source>
        <dbReference type="ARBA" id="ARBA00017833"/>
    </source>
</evidence>
<reference evidence="19" key="1">
    <citation type="submission" date="2020-03" db="EMBL/GenBank/DDBJ databases">
        <title>Studies in the Genomics of Life Span.</title>
        <authorList>
            <person name="Glass D."/>
        </authorList>
    </citation>
    <scope>NUCLEOTIDE SEQUENCE</scope>
    <source>
        <strain evidence="19">SUZIE</strain>
        <tissue evidence="19">Muscle</tissue>
    </source>
</reference>
<evidence type="ECO:0000256" key="8">
    <source>
        <dbReference type="ARBA" id="ARBA00022989"/>
    </source>
</evidence>
<feature type="transmembrane region" description="Helical" evidence="17">
    <location>
        <begin position="525"/>
        <end position="545"/>
    </location>
</feature>
<keyword evidence="8 17" id="KW-1133">Transmembrane helix</keyword>
<evidence type="ECO:0000256" key="2">
    <source>
        <dbReference type="ARBA" id="ARBA00004245"/>
    </source>
</evidence>
<dbReference type="GO" id="GO:0005200">
    <property type="term" value="F:structural constituent of cytoskeleton"/>
    <property type="evidence" value="ECO:0007669"/>
    <property type="project" value="TreeGrafter"/>
</dbReference>